<keyword evidence="1 3" id="KW-0808">Transferase</keyword>
<dbReference type="GO" id="GO:0016757">
    <property type="term" value="F:glycosyltransferase activity"/>
    <property type="evidence" value="ECO:0007669"/>
    <property type="project" value="UniProtKB-KW"/>
</dbReference>
<feature type="domain" description="Glycosyl transferase family 1" evidence="2">
    <location>
        <begin position="135"/>
        <end position="283"/>
    </location>
</feature>
<proteinExistence type="predicted"/>
<keyword evidence="4" id="KW-1185">Reference proteome</keyword>
<dbReference type="Proteomes" id="UP000001036">
    <property type="component" value="Chromosome"/>
</dbReference>
<name>B3PF99_CELJU</name>
<dbReference type="HOGENOM" id="CLU_838779_0_0_6"/>
<organism evidence="3 4">
    <name type="scientific">Cellvibrio japonicus (strain Ueda107)</name>
    <name type="common">Pseudomonas fluorescens subsp. cellulosa</name>
    <dbReference type="NCBI Taxonomy" id="498211"/>
    <lineage>
        <taxon>Bacteria</taxon>
        <taxon>Pseudomonadati</taxon>
        <taxon>Pseudomonadota</taxon>
        <taxon>Gammaproteobacteria</taxon>
        <taxon>Cellvibrionales</taxon>
        <taxon>Cellvibrionaceae</taxon>
        <taxon>Cellvibrio</taxon>
    </lineage>
</organism>
<dbReference type="AlphaFoldDB" id="B3PF99"/>
<keyword evidence="3" id="KW-0328">Glycosyltransferase</keyword>
<dbReference type="Pfam" id="PF00534">
    <property type="entry name" value="Glycos_transf_1"/>
    <property type="match status" value="1"/>
</dbReference>
<evidence type="ECO:0000313" key="3">
    <source>
        <dbReference type="EMBL" id="ACE85485.1"/>
    </source>
</evidence>
<dbReference type="PANTHER" id="PTHR46401">
    <property type="entry name" value="GLYCOSYLTRANSFERASE WBBK-RELATED"/>
    <property type="match status" value="1"/>
</dbReference>
<dbReference type="SUPFAM" id="SSF53756">
    <property type="entry name" value="UDP-Glycosyltransferase/glycogen phosphorylase"/>
    <property type="match status" value="1"/>
</dbReference>
<dbReference type="Gene3D" id="3.40.50.2000">
    <property type="entry name" value="Glycogen Phosphorylase B"/>
    <property type="match status" value="2"/>
</dbReference>
<dbReference type="OrthoDB" id="6794112at2"/>
<dbReference type="PANTHER" id="PTHR46401:SF2">
    <property type="entry name" value="GLYCOSYLTRANSFERASE WBBK-RELATED"/>
    <property type="match status" value="1"/>
</dbReference>
<gene>
    <name evidence="3" type="ordered locus">CJA_3413</name>
</gene>
<dbReference type="RefSeq" id="WP_012488989.1">
    <property type="nucleotide sequence ID" value="NC_010995.1"/>
</dbReference>
<reference evidence="3 4" key="1">
    <citation type="journal article" date="2008" name="J. Bacteriol.">
        <title>Insights into plant cell wall degradation from the genome sequence of the soil bacterium Cellvibrio japonicus.</title>
        <authorList>
            <person name="Deboy R.T."/>
            <person name="Mongodin E.F."/>
            <person name="Fouts D.E."/>
            <person name="Tailford L.E."/>
            <person name="Khouri H."/>
            <person name="Emerson J.B."/>
            <person name="Mohamoud Y."/>
            <person name="Watkins K."/>
            <person name="Henrissat B."/>
            <person name="Gilbert H.J."/>
            <person name="Nelson K.E."/>
        </authorList>
    </citation>
    <scope>NUCLEOTIDE SEQUENCE [LARGE SCALE GENOMIC DNA]</scope>
    <source>
        <strain evidence="3 4">Ueda107</strain>
    </source>
</reference>
<accession>B3PF99</accession>
<dbReference type="KEGG" id="cja:CJA_3413"/>
<dbReference type="EMBL" id="CP000934">
    <property type="protein sequence ID" value="ACE85485.1"/>
    <property type="molecule type" value="Genomic_DNA"/>
</dbReference>
<dbReference type="STRING" id="498211.CJA_3413"/>
<evidence type="ECO:0000256" key="1">
    <source>
        <dbReference type="ARBA" id="ARBA00022679"/>
    </source>
</evidence>
<dbReference type="EC" id="2.4.1.-" evidence="3"/>
<evidence type="ECO:0000313" key="4">
    <source>
        <dbReference type="Proteomes" id="UP000001036"/>
    </source>
</evidence>
<evidence type="ECO:0000259" key="2">
    <source>
        <dbReference type="Pfam" id="PF00534"/>
    </source>
</evidence>
<dbReference type="eggNOG" id="COG0438">
    <property type="taxonomic scope" value="Bacteria"/>
</dbReference>
<sequence>MSKALDIPLFEIISKRGKIMKYPELIRKTLNIIRNRQIEVLFVQNPSIVLSALAIACKMFLGKTVFVDAHNSGIYPAEGKSRILGAIARWIIRHADSVIVSNQYLADIVHAWGGNPLVIPDPLPDLHTAEIYQADRPYVLFVCTWAADEPYWEVIEAAKQLPAMDIYITGKYQKVIHNTQISAIPANVKLLGYVSENDYLSYFSGALCAIDLTTRDHCLVCGAYEAARLGIPAVLSDIRVNREVFNQGFIYTANTAHAIAAAVENAIRKRGDLTTAINEFARHHEQEILTKTRSLKNRIRDTSATNAE</sequence>
<protein>
    <submittedName>
        <fullName evidence="3">Glycosyl transferase, group 1 family protein domain protein</fullName>
        <ecNumber evidence="3">2.4.1.-</ecNumber>
    </submittedName>
</protein>
<dbReference type="InterPro" id="IPR001296">
    <property type="entry name" value="Glyco_trans_1"/>
</dbReference>